<dbReference type="InterPro" id="IPR011344">
    <property type="entry name" value="ssDNA-bd"/>
</dbReference>
<dbReference type="InterPro" id="IPR012340">
    <property type="entry name" value="NA-bd_OB-fold"/>
</dbReference>
<dbReference type="EMBL" id="MBPK01000011">
    <property type="protein sequence ID" value="PKT81826.1"/>
    <property type="molecule type" value="Genomic_DNA"/>
</dbReference>
<dbReference type="PROSITE" id="PS50935">
    <property type="entry name" value="SSB"/>
    <property type="match status" value="1"/>
</dbReference>
<dbReference type="PANTHER" id="PTHR10302">
    <property type="entry name" value="SINGLE-STRANDED DNA-BINDING PROTEIN"/>
    <property type="match status" value="1"/>
</dbReference>
<proteinExistence type="predicted"/>
<keyword evidence="1 2" id="KW-0238">DNA-binding</keyword>
<dbReference type="GO" id="GO:0009295">
    <property type="term" value="C:nucleoid"/>
    <property type="evidence" value="ECO:0007669"/>
    <property type="project" value="TreeGrafter"/>
</dbReference>
<dbReference type="Pfam" id="PF00436">
    <property type="entry name" value="SSB"/>
    <property type="match status" value="1"/>
</dbReference>
<dbReference type="Proteomes" id="UP000233350">
    <property type="component" value="Unassembled WGS sequence"/>
</dbReference>
<comment type="caution">
    <text evidence="4">The sequence shown here is derived from an EMBL/GenBank/DDBJ whole genome shotgun (WGS) entry which is preliminary data.</text>
</comment>
<evidence type="ECO:0000313" key="5">
    <source>
        <dbReference type="Proteomes" id="UP000233350"/>
    </source>
</evidence>
<dbReference type="Gene3D" id="2.40.50.140">
    <property type="entry name" value="Nucleic acid-binding proteins"/>
    <property type="match status" value="1"/>
</dbReference>
<dbReference type="AlphaFoldDB" id="A0A2N3PKA0"/>
<dbReference type="SUPFAM" id="SSF50249">
    <property type="entry name" value="Nucleic acid-binding proteins"/>
    <property type="match status" value="1"/>
</dbReference>
<dbReference type="NCBIfam" id="TIGR00621">
    <property type="entry name" value="ssb"/>
    <property type="match status" value="1"/>
</dbReference>
<dbReference type="GeneID" id="78824966"/>
<dbReference type="PANTHER" id="PTHR10302:SF0">
    <property type="entry name" value="SINGLE-STRANDED DNA-BINDING PROTEIN, MITOCHONDRIAL"/>
    <property type="match status" value="1"/>
</dbReference>
<protein>
    <recommendedName>
        <fullName evidence="2 3">Single-stranded DNA-binding protein</fullName>
    </recommendedName>
</protein>
<dbReference type="GO" id="GO:0003697">
    <property type="term" value="F:single-stranded DNA binding"/>
    <property type="evidence" value="ECO:0007669"/>
    <property type="project" value="InterPro"/>
</dbReference>
<dbReference type="OrthoDB" id="9809878at2"/>
<gene>
    <name evidence="4" type="ORF">BCM31_01175</name>
</gene>
<dbReference type="GO" id="GO:0006260">
    <property type="term" value="P:DNA replication"/>
    <property type="evidence" value="ECO:0007669"/>
    <property type="project" value="InterPro"/>
</dbReference>
<evidence type="ECO:0000256" key="1">
    <source>
        <dbReference type="ARBA" id="ARBA00023125"/>
    </source>
</evidence>
<evidence type="ECO:0000256" key="3">
    <source>
        <dbReference type="RuleBase" id="RU000524"/>
    </source>
</evidence>
<dbReference type="InterPro" id="IPR000424">
    <property type="entry name" value="Primosome_PriB/ssb"/>
</dbReference>
<evidence type="ECO:0000256" key="2">
    <source>
        <dbReference type="PIRNR" id="PIRNR002070"/>
    </source>
</evidence>
<dbReference type="PIRSF" id="PIRSF002070">
    <property type="entry name" value="SSB"/>
    <property type="match status" value="1"/>
</dbReference>
<keyword evidence="5" id="KW-1185">Reference proteome</keyword>
<evidence type="ECO:0000313" key="4">
    <source>
        <dbReference type="EMBL" id="PKT81826.1"/>
    </source>
</evidence>
<reference evidence="4 5" key="1">
    <citation type="submission" date="2016-07" db="EMBL/GenBank/DDBJ databases">
        <title>Detection of Helicobacter winghamensis from caecal content of red fox (Vulpes vulpes).</title>
        <authorList>
            <person name="Zanoni R.G."/>
            <person name="Florio D."/>
            <person name="Caffara M."/>
            <person name="Renzi M."/>
            <person name="Parisi A."/>
            <person name="Pasquali F."/>
            <person name="Manfreda G."/>
        </authorList>
    </citation>
    <scope>NUCLEOTIDE SEQUENCE [LARGE SCALE GENOMIC DNA]</scope>
    <source>
        <strain evidence="4 5">295_13</strain>
    </source>
</reference>
<dbReference type="CDD" id="cd04496">
    <property type="entry name" value="SSB_OBF"/>
    <property type="match status" value="1"/>
</dbReference>
<name>A0A2N3PKA0_9HELI</name>
<accession>A0A2N3PKA0</accession>
<dbReference type="RefSeq" id="WP_101312973.1">
    <property type="nucleotide sequence ID" value="NZ_CP063087.1"/>
</dbReference>
<sequence length="157" mass="17929">MNVVVLTGYLGDNFETNYPQEKDENKLYARNSLGITQKWTDRSGNKVEHTDWIPIAVFGKRAKTLIEHSGKGHQLSIQGKLNTSKYKDENGEQRYSWGVIVKEFTFGKKKENASSANNTRDDNVAPNSIQQANINDMQKNNQIPPNEFQEGYIQYVD</sequence>
<organism evidence="4 5">
    <name type="scientific">Helicobacter winghamensis</name>
    <dbReference type="NCBI Taxonomy" id="157268"/>
    <lineage>
        <taxon>Bacteria</taxon>
        <taxon>Pseudomonadati</taxon>
        <taxon>Campylobacterota</taxon>
        <taxon>Epsilonproteobacteria</taxon>
        <taxon>Campylobacterales</taxon>
        <taxon>Helicobacteraceae</taxon>
        <taxon>Helicobacter</taxon>
    </lineage>
</organism>